<proteinExistence type="predicted"/>
<dbReference type="Proteomes" id="UP000499080">
    <property type="component" value="Unassembled WGS sequence"/>
</dbReference>
<accession>A0A4Y2RQW8</accession>
<evidence type="ECO:0000256" key="1">
    <source>
        <dbReference type="SAM" id="MobiDB-lite"/>
    </source>
</evidence>
<feature type="compositionally biased region" description="Basic residues" evidence="1">
    <location>
        <begin position="14"/>
        <end position="35"/>
    </location>
</feature>
<dbReference type="AlphaFoldDB" id="A0A4Y2RQW8"/>
<feature type="non-terminal residue" evidence="2">
    <location>
        <position position="52"/>
    </location>
</feature>
<comment type="caution">
    <text evidence="2">The sequence shown here is derived from an EMBL/GenBank/DDBJ whole genome shotgun (WGS) entry which is preliminary data.</text>
</comment>
<feature type="region of interest" description="Disordered" evidence="1">
    <location>
        <begin position="1"/>
        <end position="52"/>
    </location>
</feature>
<keyword evidence="3" id="KW-1185">Reference proteome</keyword>
<protein>
    <submittedName>
        <fullName evidence="2">Uncharacterized protein</fullName>
    </submittedName>
</protein>
<dbReference type="EMBL" id="BGPR01017942">
    <property type="protein sequence ID" value="GBN77756.1"/>
    <property type="molecule type" value="Genomic_DNA"/>
</dbReference>
<organism evidence="2 3">
    <name type="scientific">Araneus ventricosus</name>
    <name type="common">Orbweaver spider</name>
    <name type="synonym">Epeira ventricosa</name>
    <dbReference type="NCBI Taxonomy" id="182803"/>
    <lineage>
        <taxon>Eukaryota</taxon>
        <taxon>Metazoa</taxon>
        <taxon>Ecdysozoa</taxon>
        <taxon>Arthropoda</taxon>
        <taxon>Chelicerata</taxon>
        <taxon>Arachnida</taxon>
        <taxon>Araneae</taxon>
        <taxon>Araneomorphae</taxon>
        <taxon>Entelegynae</taxon>
        <taxon>Araneoidea</taxon>
        <taxon>Araneidae</taxon>
        <taxon>Araneus</taxon>
    </lineage>
</organism>
<feature type="compositionally biased region" description="Basic residues" evidence="1">
    <location>
        <begin position="42"/>
        <end position="52"/>
    </location>
</feature>
<sequence>MGSRGNLPQDKTLHRPARQRCVRADAHRHRRRAGRRGITIPHKGKAKIFGRR</sequence>
<evidence type="ECO:0000313" key="2">
    <source>
        <dbReference type="EMBL" id="GBN77756.1"/>
    </source>
</evidence>
<reference evidence="2 3" key="1">
    <citation type="journal article" date="2019" name="Sci. Rep.">
        <title>Orb-weaving spider Araneus ventricosus genome elucidates the spidroin gene catalogue.</title>
        <authorList>
            <person name="Kono N."/>
            <person name="Nakamura H."/>
            <person name="Ohtoshi R."/>
            <person name="Moran D.A.P."/>
            <person name="Shinohara A."/>
            <person name="Yoshida Y."/>
            <person name="Fujiwara M."/>
            <person name="Mori M."/>
            <person name="Tomita M."/>
            <person name="Arakawa K."/>
        </authorList>
    </citation>
    <scope>NUCLEOTIDE SEQUENCE [LARGE SCALE GENOMIC DNA]</scope>
</reference>
<evidence type="ECO:0000313" key="3">
    <source>
        <dbReference type="Proteomes" id="UP000499080"/>
    </source>
</evidence>
<gene>
    <name evidence="2" type="ORF">AVEN_69536_1</name>
</gene>
<name>A0A4Y2RQW8_ARAVE</name>